<reference evidence="1" key="2">
    <citation type="journal article" date="2024" name="Antonie Van Leeuwenhoek">
        <title>Roseihalotalea indica gen. nov., sp. nov., a halophilic Bacteroidetes from mesopelagic Southwest Indian Ocean with higher carbohydrate metabolic potential.</title>
        <authorList>
            <person name="Chen B."/>
            <person name="Zhang M."/>
            <person name="Lin D."/>
            <person name="Ye J."/>
            <person name="Tang K."/>
        </authorList>
    </citation>
    <scope>NUCLEOTIDE SEQUENCE</scope>
    <source>
        <strain evidence="1">TK19036</strain>
    </source>
</reference>
<reference evidence="1" key="1">
    <citation type="journal article" date="2023" name="Comput. Struct. Biotechnol. J.">
        <title>Discovery of a novel marine Bacteroidetes with a rich repertoire of carbohydrate-active enzymes.</title>
        <authorList>
            <person name="Chen B."/>
            <person name="Liu G."/>
            <person name="Chen Q."/>
            <person name="Wang H."/>
            <person name="Liu L."/>
            <person name="Tang K."/>
        </authorList>
    </citation>
    <scope>NUCLEOTIDE SEQUENCE</scope>
    <source>
        <strain evidence="1">TK19036</strain>
    </source>
</reference>
<gene>
    <name evidence="1" type="ORF">K4G66_02900</name>
</gene>
<dbReference type="PANTHER" id="PTHR36454">
    <property type="entry name" value="LMO2823 PROTEIN"/>
    <property type="match status" value="1"/>
</dbReference>
<dbReference type="Pfam" id="PF06245">
    <property type="entry name" value="DUF1015"/>
    <property type="match status" value="1"/>
</dbReference>
<dbReference type="PIRSF" id="PIRSF033563">
    <property type="entry name" value="UCP033563"/>
    <property type="match status" value="1"/>
</dbReference>
<name>A0AA49GMM6_9BACT</name>
<evidence type="ECO:0000313" key="1">
    <source>
        <dbReference type="EMBL" id="WKN37655.1"/>
    </source>
</evidence>
<dbReference type="InterPro" id="IPR008323">
    <property type="entry name" value="UCP033563"/>
</dbReference>
<organism evidence="1">
    <name type="scientific">Roseihalotalea indica</name>
    <dbReference type="NCBI Taxonomy" id="2867963"/>
    <lineage>
        <taxon>Bacteria</taxon>
        <taxon>Pseudomonadati</taxon>
        <taxon>Bacteroidota</taxon>
        <taxon>Cytophagia</taxon>
        <taxon>Cytophagales</taxon>
        <taxon>Catalimonadaceae</taxon>
        <taxon>Roseihalotalea</taxon>
    </lineage>
</organism>
<dbReference type="EMBL" id="CP120682">
    <property type="protein sequence ID" value="WKN37655.1"/>
    <property type="molecule type" value="Genomic_DNA"/>
</dbReference>
<proteinExistence type="predicted"/>
<dbReference type="PANTHER" id="PTHR36454:SF1">
    <property type="entry name" value="DUF1015 DOMAIN-CONTAINING PROTEIN"/>
    <property type="match status" value="1"/>
</dbReference>
<protein>
    <submittedName>
        <fullName evidence="1">DUF1015 domain-containing protein</fullName>
    </submittedName>
</protein>
<dbReference type="AlphaFoldDB" id="A0AA49GMM6"/>
<accession>A0AA49GMM6</accession>
<sequence>MAVIKPFRGWRYAPRFTEQIGKLISPPFDVVSPKQRKALYQEPHNSIHLSVPNSEHPAQSAAETLSRWKEKGVIQHESTPALYIYYQYFKLPGSPTAYCRKGFIAMIEAAYWQEKVILRHEDTIPTSVNDRVDLLAATQLNASPTHGLYTDPEHQLEVLMDQSIENPFYQAEDYQGVRDVLSIITDAKIIEKFITTLHDKQIILADGHHRYEGSLIYRKNRTTSNPQHHGQEGYNYHLMYLTNTESEDLLILPTHRLIENLPGFSAKTILEKASNYFTIEPIENPSDIPEIIAGKHWTFGLLLDEQCYKLRLEPEAFETFDWDLPLEVKELDTVVIHYFFMEKVLGIPRANQAKSPYINYERSFANCLYRVGKQEIQMALITNGVTIEEIKRICYSGHIMPQKSTYFYPKAICGFVFGSIKDDEI</sequence>